<evidence type="ECO:0000313" key="5">
    <source>
        <dbReference type="EMBL" id="MFD1048709.1"/>
    </source>
</evidence>
<dbReference type="Pfam" id="PF00486">
    <property type="entry name" value="Trans_reg_C"/>
    <property type="match status" value="1"/>
</dbReference>
<gene>
    <name evidence="5" type="ORF">ACFQ1S_25855</name>
</gene>
<dbReference type="InterPro" id="IPR051677">
    <property type="entry name" value="AfsR-DnrI-RedD_regulator"/>
</dbReference>
<keyword evidence="6" id="KW-1185">Reference proteome</keyword>
<dbReference type="Gene3D" id="1.10.10.10">
    <property type="entry name" value="Winged helix-like DNA-binding domain superfamily/Winged helix DNA-binding domain"/>
    <property type="match status" value="1"/>
</dbReference>
<protein>
    <submittedName>
        <fullName evidence="5">Winged helix-turn-helix domain-containing protein</fullName>
    </submittedName>
</protein>
<name>A0ABW3MGE2_9PSEU</name>
<dbReference type="SMART" id="SM00862">
    <property type="entry name" value="Trans_reg_C"/>
    <property type="match status" value="1"/>
</dbReference>
<comment type="caution">
    <text evidence="5">The sequence shown here is derived from an EMBL/GenBank/DDBJ whole genome shotgun (WGS) entry which is preliminary data.</text>
</comment>
<organism evidence="5 6">
    <name type="scientific">Kibdelosporangium lantanae</name>
    <dbReference type="NCBI Taxonomy" id="1497396"/>
    <lineage>
        <taxon>Bacteria</taxon>
        <taxon>Bacillati</taxon>
        <taxon>Actinomycetota</taxon>
        <taxon>Actinomycetes</taxon>
        <taxon>Pseudonocardiales</taxon>
        <taxon>Pseudonocardiaceae</taxon>
        <taxon>Kibdelosporangium</taxon>
    </lineage>
</organism>
<dbReference type="SUPFAM" id="SSF46894">
    <property type="entry name" value="C-terminal effector domain of the bipartite response regulators"/>
    <property type="match status" value="1"/>
</dbReference>
<feature type="region of interest" description="Disordered" evidence="3">
    <location>
        <begin position="113"/>
        <end position="152"/>
    </location>
</feature>
<evidence type="ECO:0000256" key="1">
    <source>
        <dbReference type="ARBA" id="ARBA00023125"/>
    </source>
</evidence>
<dbReference type="Proteomes" id="UP001597045">
    <property type="component" value="Unassembled WGS sequence"/>
</dbReference>
<evidence type="ECO:0000256" key="3">
    <source>
        <dbReference type="SAM" id="MobiDB-lite"/>
    </source>
</evidence>
<evidence type="ECO:0000256" key="2">
    <source>
        <dbReference type="PROSITE-ProRule" id="PRU01091"/>
    </source>
</evidence>
<feature type="compositionally biased region" description="Basic and acidic residues" evidence="3">
    <location>
        <begin position="135"/>
        <end position="152"/>
    </location>
</feature>
<feature type="domain" description="OmpR/PhoB-type" evidence="4">
    <location>
        <begin position="1"/>
        <end position="97"/>
    </location>
</feature>
<dbReference type="EMBL" id="JBHTIS010001751">
    <property type="protein sequence ID" value="MFD1048709.1"/>
    <property type="molecule type" value="Genomic_DNA"/>
</dbReference>
<dbReference type="InterPro" id="IPR016032">
    <property type="entry name" value="Sig_transdc_resp-reg_C-effctor"/>
</dbReference>
<evidence type="ECO:0000259" key="4">
    <source>
        <dbReference type="PROSITE" id="PS51755"/>
    </source>
</evidence>
<keyword evidence="1 2" id="KW-0238">DNA-binding</keyword>
<dbReference type="PANTHER" id="PTHR35807:SF1">
    <property type="entry name" value="TRANSCRIPTIONAL REGULATOR REDD"/>
    <property type="match status" value="1"/>
</dbReference>
<proteinExistence type="predicted"/>
<feature type="DNA-binding region" description="OmpR/PhoB-type" evidence="2">
    <location>
        <begin position="1"/>
        <end position="97"/>
    </location>
</feature>
<dbReference type="InterPro" id="IPR036388">
    <property type="entry name" value="WH-like_DNA-bd_sf"/>
</dbReference>
<accession>A0ABW3MGE2</accession>
<reference evidence="6" key="1">
    <citation type="journal article" date="2019" name="Int. J. Syst. Evol. Microbiol.">
        <title>The Global Catalogue of Microorganisms (GCM) 10K type strain sequencing project: providing services to taxonomists for standard genome sequencing and annotation.</title>
        <authorList>
            <consortium name="The Broad Institute Genomics Platform"/>
            <consortium name="The Broad Institute Genome Sequencing Center for Infectious Disease"/>
            <person name="Wu L."/>
            <person name="Ma J."/>
        </authorList>
    </citation>
    <scope>NUCLEOTIDE SEQUENCE [LARGE SCALE GENOMIC DNA]</scope>
    <source>
        <strain evidence="6">JCM 31486</strain>
    </source>
</reference>
<sequence length="152" mass="16479">MKNSLTVRILGPTEVVGPTGPAVLTGTRQRALVALLALNAGNVVTASRLVDAMYGENPPRTAIRTVQSHLARVRQAFDQCGLPNAVITKDPGYVLAVPRSQVDAHVFQDLVEKNGHTHNGRHTTDERATNNGTHDNTKAKTKAVERDERTVR</sequence>
<dbReference type="PANTHER" id="PTHR35807">
    <property type="entry name" value="TRANSCRIPTIONAL REGULATOR REDD-RELATED"/>
    <property type="match status" value="1"/>
</dbReference>
<dbReference type="InterPro" id="IPR001867">
    <property type="entry name" value="OmpR/PhoB-type_DNA-bd"/>
</dbReference>
<dbReference type="PROSITE" id="PS51755">
    <property type="entry name" value="OMPR_PHOB"/>
    <property type="match status" value="1"/>
</dbReference>
<evidence type="ECO:0000313" key="6">
    <source>
        <dbReference type="Proteomes" id="UP001597045"/>
    </source>
</evidence>